<dbReference type="PRINTS" id="PR00039">
    <property type="entry name" value="HTHLYSR"/>
</dbReference>
<dbReference type="GO" id="GO:0043565">
    <property type="term" value="F:sequence-specific DNA binding"/>
    <property type="evidence" value="ECO:0007669"/>
    <property type="project" value="TreeGrafter"/>
</dbReference>
<gene>
    <name evidence="7" type="primary">gcvA_1</name>
    <name evidence="6" type="ORF">TL5118_00039</name>
    <name evidence="7" type="ORF">TL5120_00070</name>
</gene>
<keyword evidence="2" id="KW-0805">Transcription regulation</keyword>
<dbReference type="InterPro" id="IPR058163">
    <property type="entry name" value="LysR-type_TF_proteobact-type"/>
</dbReference>
<evidence type="ECO:0000259" key="5">
    <source>
        <dbReference type="PROSITE" id="PS50931"/>
    </source>
</evidence>
<dbReference type="OrthoDB" id="9804958at2"/>
<dbReference type="RefSeq" id="WP_058241652.1">
    <property type="nucleotide sequence ID" value="NZ_CYSB01000004.1"/>
</dbReference>
<evidence type="ECO:0000313" key="8">
    <source>
        <dbReference type="Proteomes" id="UP000051086"/>
    </source>
</evidence>
<dbReference type="SUPFAM" id="SSF53850">
    <property type="entry name" value="Periplasmic binding protein-like II"/>
    <property type="match status" value="1"/>
</dbReference>
<dbReference type="EMBL" id="CYSB01000004">
    <property type="protein sequence ID" value="CUH62478.1"/>
    <property type="molecule type" value="Genomic_DNA"/>
</dbReference>
<dbReference type="PROSITE" id="PS50931">
    <property type="entry name" value="HTH_LYSR"/>
    <property type="match status" value="1"/>
</dbReference>
<dbReference type="Pfam" id="PF03466">
    <property type="entry name" value="LysR_substrate"/>
    <property type="match status" value="1"/>
</dbReference>
<dbReference type="FunFam" id="1.10.10.10:FF:000001">
    <property type="entry name" value="LysR family transcriptional regulator"/>
    <property type="match status" value="1"/>
</dbReference>
<keyword evidence="4" id="KW-0804">Transcription</keyword>
<feature type="domain" description="HTH lysR-type" evidence="5">
    <location>
        <begin position="9"/>
        <end position="66"/>
    </location>
</feature>
<dbReference type="Pfam" id="PF00126">
    <property type="entry name" value="HTH_1"/>
    <property type="match status" value="1"/>
</dbReference>
<dbReference type="InterPro" id="IPR036388">
    <property type="entry name" value="WH-like_DNA-bd_sf"/>
</dbReference>
<dbReference type="GO" id="GO:0006351">
    <property type="term" value="P:DNA-templated transcription"/>
    <property type="evidence" value="ECO:0007669"/>
    <property type="project" value="TreeGrafter"/>
</dbReference>
<dbReference type="InterPro" id="IPR000847">
    <property type="entry name" value="LysR_HTH_N"/>
</dbReference>
<dbReference type="PANTHER" id="PTHR30537">
    <property type="entry name" value="HTH-TYPE TRANSCRIPTIONAL REGULATOR"/>
    <property type="match status" value="1"/>
</dbReference>
<evidence type="ECO:0000313" key="7">
    <source>
        <dbReference type="EMBL" id="CUH70297.1"/>
    </source>
</evidence>
<reference evidence="7 9" key="2">
    <citation type="submission" date="2015-09" db="EMBL/GenBank/DDBJ databases">
        <authorList>
            <consortium name="Swine Surveillance"/>
        </authorList>
    </citation>
    <scope>NUCLEOTIDE SEQUENCE [LARGE SCALE GENOMIC DNA]</scope>
    <source>
        <strain evidence="7 9">5120</strain>
    </source>
</reference>
<evidence type="ECO:0000256" key="3">
    <source>
        <dbReference type="ARBA" id="ARBA00023125"/>
    </source>
</evidence>
<name>A0A0P1F453_9RHOB</name>
<dbReference type="SUPFAM" id="SSF46785">
    <property type="entry name" value="Winged helix' DNA-binding domain"/>
    <property type="match status" value="1"/>
</dbReference>
<evidence type="ECO:0000313" key="6">
    <source>
        <dbReference type="EMBL" id="CUH62478.1"/>
    </source>
</evidence>
<dbReference type="Gene3D" id="3.40.190.10">
    <property type="entry name" value="Periplasmic binding protein-like II"/>
    <property type="match status" value="2"/>
</dbReference>
<dbReference type="Gene3D" id="1.10.10.10">
    <property type="entry name" value="Winged helix-like DNA-binding domain superfamily/Winged helix DNA-binding domain"/>
    <property type="match status" value="1"/>
</dbReference>
<sequence length="298" mass="32518">MQEPSFQLPQLEWIRAFEAAARLGSFTAAARETGLTQPAISQRISQLEAHLGAQLFLRQARTITLSVEGEAWLPHVQAALQELSESSEMLFARDRTHLTFSASQSVIALWLIPRLSEVERVTGASISVQSYVLGGQSATLDEVIQIRYGTGNWPHHYQMPLYDEVLAPVAAPQLLAQGAGQGPVKQLGDWTALPRIACTGPRPDWHAFTRAFGLPASPGAEALRFDTFHATLEAAKSGLGVALASLPLCAADLRAGRLVQLGSEVLPHGETYWLLASKRAIRRRQWDALTTALRQSKV</sequence>
<dbReference type="InterPro" id="IPR036390">
    <property type="entry name" value="WH_DNA-bd_sf"/>
</dbReference>
<protein>
    <submittedName>
        <fullName evidence="7">Gcv operon activator</fullName>
    </submittedName>
</protein>
<keyword evidence="8" id="KW-1185">Reference proteome</keyword>
<dbReference type="Proteomes" id="UP000051887">
    <property type="component" value="Unassembled WGS sequence"/>
</dbReference>
<organism evidence="7 9">
    <name type="scientific">Thalassovita autumnalis</name>
    <dbReference type="NCBI Taxonomy" id="2072972"/>
    <lineage>
        <taxon>Bacteria</taxon>
        <taxon>Pseudomonadati</taxon>
        <taxon>Pseudomonadota</taxon>
        <taxon>Alphaproteobacteria</taxon>
        <taxon>Rhodobacterales</taxon>
        <taxon>Roseobacteraceae</taxon>
        <taxon>Thalassovita</taxon>
    </lineage>
</organism>
<comment type="similarity">
    <text evidence="1">Belongs to the LysR transcriptional regulatory family.</text>
</comment>
<dbReference type="AlphaFoldDB" id="A0A0P1F453"/>
<proteinExistence type="inferred from homology"/>
<dbReference type="PANTHER" id="PTHR30537:SF74">
    <property type="entry name" value="HTH-TYPE TRANSCRIPTIONAL REGULATOR TRPI"/>
    <property type="match status" value="1"/>
</dbReference>
<dbReference type="InterPro" id="IPR005119">
    <property type="entry name" value="LysR_subst-bd"/>
</dbReference>
<dbReference type="Proteomes" id="UP000051086">
    <property type="component" value="Unassembled WGS sequence"/>
</dbReference>
<reference evidence="6 8" key="1">
    <citation type="submission" date="2015-09" db="EMBL/GenBank/DDBJ databases">
        <authorList>
            <person name="Rodrigo-Torres L."/>
            <person name="Arahal D.R."/>
        </authorList>
    </citation>
    <scope>NUCLEOTIDE SEQUENCE [LARGE SCALE GENOMIC DNA]</scope>
    <source>
        <strain evidence="6 8">CECT 5118</strain>
    </source>
</reference>
<dbReference type="EMBL" id="CYSC01000003">
    <property type="protein sequence ID" value="CUH70297.1"/>
    <property type="molecule type" value="Genomic_DNA"/>
</dbReference>
<evidence type="ECO:0000256" key="4">
    <source>
        <dbReference type="ARBA" id="ARBA00023163"/>
    </source>
</evidence>
<evidence type="ECO:0000256" key="2">
    <source>
        <dbReference type="ARBA" id="ARBA00023015"/>
    </source>
</evidence>
<evidence type="ECO:0000313" key="9">
    <source>
        <dbReference type="Proteomes" id="UP000051887"/>
    </source>
</evidence>
<dbReference type="GO" id="GO:0003700">
    <property type="term" value="F:DNA-binding transcription factor activity"/>
    <property type="evidence" value="ECO:0007669"/>
    <property type="project" value="InterPro"/>
</dbReference>
<accession>A0A0P1F453</accession>
<keyword evidence="3" id="KW-0238">DNA-binding</keyword>
<evidence type="ECO:0000256" key="1">
    <source>
        <dbReference type="ARBA" id="ARBA00009437"/>
    </source>
</evidence>